<dbReference type="Proteomes" id="UP000035068">
    <property type="component" value="Unassembled WGS sequence"/>
</dbReference>
<organism evidence="3 4">
    <name type="scientific">Geoalkalibacter ferrihydriticus DSM 17813</name>
    <dbReference type="NCBI Taxonomy" id="1121915"/>
    <lineage>
        <taxon>Bacteria</taxon>
        <taxon>Pseudomonadati</taxon>
        <taxon>Thermodesulfobacteriota</taxon>
        <taxon>Desulfuromonadia</taxon>
        <taxon>Desulfuromonadales</taxon>
        <taxon>Geoalkalibacteraceae</taxon>
        <taxon>Geoalkalibacter</taxon>
    </lineage>
</organism>
<evidence type="ECO:0000313" key="4">
    <source>
        <dbReference type="Proteomes" id="UP000035068"/>
    </source>
</evidence>
<evidence type="ECO:0008006" key="5">
    <source>
        <dbReference type="Google" id="ProtNLM"/>
    </source>
</evidence>
<accession>A0A0C2HGM6</accession>
<comment type="similarity">
    <text evidence="1 2">Belongs to the outer membrane factor (OMF) (TC 1.B.17) family.</text>
</comment>
<comment type="subcellular location">
    <subcellularLocation>
        <location evidence="2">Cell membrane</location>
        <topology evidence="2">Lipid-anchor</topology>
    </subcellularLocation>
</comment>
<dbReference type="Pfam" id="PF02321">
    <property type="entry name" value="OEP"/>
    <property type="match status" value="2"/>
</dbReference>
<comment type="caution">
    <text evidence="3">The sequence shown here is derived from an EMBL/GenBank/DDBJ whole genome shotgun (WGS) entry which is preliminary data.</text>
</comment>
<evidence type="ECO:0000256" key="2">
    <source>
        <dbReference type="RuleBase" id="RU362097"/>
    </source>
</evidence>
<dbReference type="NCBIfam" id="TIGR01845">
    <property type="entry name" value="outer_NodT"/>
    <property type="match status" value="1"/>
</dbReference>
<keyword evidence="2" id="KW-0564">Palmitate</keyword>
<proteinExistence type="inferred from homology"/>
<keyword evidence="2" id="KW-0449">Lipoprotein</keyword>
<keyword evidence="4" id="KW-1185">Reference proteome</keyword>
<dbReference type="GO" id="GO:0015562">
    <property type="term" value="F:efflux transmembrane transporter activity"/>
    <property type="evidence" value="ECO:0007669"/>
    <property type="project" value="InterPro"/>
</dbReference>
<dbReference type="GO" id="GO:0005886">
    <property type="term" value="C:plasma membrane"/>
    <property type="evidence" value="ECO:0007669"/>
    <property type="project" value="UniProtKB-SubCell"/>
</dbReference>
<name>A0A0C2HGM6_9BACT</name>
<dbReference type="Gene3D" id="2.20.200.10">
    <property type="entry name" value="Outer membrane efflux proteins (OEP)"/>
    <property type="match status" value="1"/>
</dbReference>
<evidence type="ECO:0000256" key="1">
    <source>
        <dbReference type="ARBA" id="ARBA00007613"/>
    </source>
</evidence>
<dbReference type="PANTHER" id="PTHR30203">
    <property type="entry name" value="OUTER MEMBRANE CATION EFFLUX PROTEIN"/>
    <property type="match status" value="1"/>
</dbReference>
<dbReference type="Gene3D" id="1.20.1600.10">
    <property type="entry name" value="Outer membrane efflux proteins (OEP)"/>
    <property type="match status" value="1"/>
</dbReference>
<dbReference type="EMBL" id="JWJD01000005">
    <property type="protein sequence ID" value="KIH76101.1"/>
    <property type="molecule type" value="Genomic_DNA"/>
</dbReference>
<sequence length="476" mass="52399">MSLRYLLAALLLILLTGCSLHRPQSVELPGNLPETFHQPQAQGMRPSPAQPWWTIFADPALDELINEAFAHNLDLAQALARLEQAEALRRTTGAARLPRLDLQGQTRREKSPGIFGEHTGTSYNLSLAAAYEVDLWQKLSKHERAADLDLRAAGADAQTLLLSLSARIADFYYLAAEQRSQRDLTDDNIAAFTDILQRVESRYRQGLVPALDVYQARQNLEAARARRPQYERGLAQAEHALAVLLGRYPGDLPTGTLMTLPAAPEAFPAGLPSELLAQRPDVSAALLRLEAADARIAAAVAERFPTFNLLAAYGYSRNAFITGDISGAFWNLILNAAQPLFDGGRRKAEVERNEALFRERLAAYHGSVIGAFQEVEDALAANFAGEEQIMHLEDQNRSTEAALRLALDRYLAGLADYLPVLAAQSAHVESQSLLLNARRRLISDRISLARALGGIWMAQELERHLTGITNQGIHQP</sequence>
<keyword evidence="2" id="KW-1134">Transmembrane beta strand</keyword>
<dbReference type="SUPFAM" id="SSF56954">
    <property type="entry name" value="Outer membrane efflux proteins (OEP)"/>
    <property type="match status" value="1"/>
</dbReference>
<dbReference type="AlphaFoldDB" id="A0A0C2HGM6"/>
<dbReference type="InterPro" id="IPR010131">
    <property type="entry name" value="MdtP/NodT-like"/>
</dbReference>
<dbReference type="RefSeq" id="WP_040100059.1">
    <property type="nucleotide sequence ID" value="NZ_JWJD01000005.1"/>
</dbReference>
<gene>
    <name evidence="3" type="ORF">GFER_12695</name>
</gene>
<keyword evidence="2" id="KW-0812">Transmembrane</keyword>
<reference evidence="3 4" key="1">
    <citation type="submission" date="2014-12" db="EMBL/GenBank/DDBJ databases">
        <title>Genomes of Geoalkalibacter ferrihydriticus and Geoalkalibacter subterraneus, two haloalkaliphilic metal-reducing members of the Geobacteraceae.</title>
        <authorList>
            <person name="Badalamenti J.P."/>
            <person name="Torres C.I."/>
            <person name="Krajmalnik-Brown R."/>
            <person name="Bond D.R."/>
        </authorList>
    </citation>
    <scope>NUCLEOTIDE SEQUENCE [LARGE SCALE GENOMIC DNA]</scope>
    <source>
        <strain evidence="3 4">DSM 17813</strain>
    </source>
</reference>
<protein>
    <recommendedName>
        <fullName evidence="5">RND transporter</fullName>
    </recommendedName>
</protein>
<keyword evidence="2" id="KW-0472">Membrane</keyword>
<dbReference type="PROSITE" id="PS51257">
    <property type="entry name" value="PROKAR_LIPOPROTEIN"/>
    <property type="match status" value="1"/>
</dbReference>
<dbReference type="InterPro" id="IPR003423">
    <property type="entry name" value="OMP_efflux"/>
</dbReference>
<evidence type="ECO:0000313" key="3">
    <source>
        <dbReference type="EMBL" id="KIH76101.1"/>
    </source>
</evidence>